<keyword evidence="2" id="KW-0175">Coiled coil</keyword>
<gene>
    <name evidence="5" type="ORF">CLCY_2c04340</name>
</gene>
<keyword evidence="3" id="KW-0472">Membrane</keyword>
<dbReference type="Gene3D" id="3.40.190.10">
    <property type="entry name" value="Periplasmic binding protein-like II"/>
    <property type="match status" value="2"/>
</dbReference>
<feature type="domain" description="Solute-binding protein family 3/N-terminal" evidence="4">
    <location>
        <begin position="45"/>
        <end position="264"/>
    </location>
</feature>
<keyword evidence="3" id="KW-0812">Transmembrane</keyword>
<evidence type="ECO:0000313" key="5">
    <source>
        <dbReference type="EMBL" id="KMT21672.1"/>
    </source>
</evidence>
<name>A0A0J8D715_CLOCY</name>
<dbReference type="Pfam" id="PF00497">
    <property type="entry name" value="SBP_bac_3"/>
    <property type="match status" value="1"/>
</dbReference>
<dbReference type="AlphaFoldDB" id="A0A0J8D715"/>
<dbReference type="PATRIC" id="fig|1121307.3.peg.1292"/>
<evidence type="ECO:0000256" key="3">
    <source>
        <dbReference type="SAM" id="Phobius"/>
    </source>
</evidence>
<comment type="caution">
    <text evidence="5">The sequence shown here is derived from an EMBL/GenBank/DDBJ whole genome shotgun (WGS) entry which is preliminary data.</text>
</comment>
<organism evidence="5 6">
    <name type="scientific">Clostridium cylindrosporum DSM 605</name>
    <dbReference type="NCBI Taxonomy" id="1121307"/>
    <lineage>
        <taxon>Bacteria</taxon>
        <taxon>Bacillati</taxon>
        <taxon>Bacillota</taxon>
        <taxon>Clostridia</taxon>
        <taxon>Eubacteriales</taxon>
        <taxon>Clostridiaceae</taxon>
        <taxon>Clostridium</taxon>
    </lineage>
</organism>
<sequence length="436" mass="50100">MIILKRMNRLMFTICMIMLFISVGFSFTGQGDNYNSKAKKTDRKTIAVVGDMNYPPYEYIKEDGSYTGFNVDIVKKISQVKGFHIEIIPMTWEKAVKSLENRQVNIIQGMIPSGDRSKKFIFSKPILENDYVIFTLKNNNIIESVIDLKGRKVSYQLSDLAEEVLSSVDAIRIGKENQRDAIQLLLDKKVDAFVGNKLTGMYYLQKINSLNKVKVQGSPLLKNNYSIAANQEDKEIIDTINEGIEELKESGEYEKIYDKWFGSLFEEDSGILRIALGILFVVFVITMIVIFIVAFYNEKLRKKFDKIVCEKDEIAEALDRYQEELLSTRMIIDNLIDNSDFGILIFDTNGILRKYNTITKQVIKESIRVGDTWESLNLVDIMGMDLEDSVGLDSFSKEVKMLVNNHVCLFNINMMTIRNVEKNENLGWMLQIKKLS</sequence>
<dbReference type="STRING" id="1121307.CLCY_2c04340"/>
<keyword evidence="6" id="KW-1185">Reference proteome</keyword>
<proteinExistence type="predicted"/>
<accession>A0A0J8D715</accession>
<dbReference type="SMART" id="SM00062">
    <property type="entry name" value="PBPb"/>
    <property type="match status" value="1"/>
</dbReference>
<reference evidence="5 6" key="1">
    <citation type="submission" date="2015-06" db="EMBL/GenBank/DDBJ databases">
        <title>Draft genome sequence of the purine-degrading Clostridium cylindrosporum HC-1 (DSM 605).</title>
        <authorList>
            <person name="Poehlein A."/>
            <person name="Schiel-Bengelsdorf B."/>
            <person name="Bengelsdorf F."/>
            <person name="Daniel R."/>
            <person name="Duerre P."/>
        </authorList>
    </citation>
    <scope>NUCLEOTIDE SEQUENCE [LARGE SCALE GENOMIC DNA]</scope>
    <source>
        <strain evidence="5 6">DSM 605</strain>
    </source>
</reference>
<feature type="coiled-coil region" evidence="2">
    <location>
        <begin position="304"/>
        <end position="338"/>
    </location>
</feature>
<keyword evidence="3" id="KW-1133">Transmembrane helix</keyword>
<dbReference type="PANTHER" id="PTHR35936">
    <property type="entry name" value="MEMBRANE-BOUND LYTIC MUREIN TRANSGLYCOSYLASE F"/>
    <property type="match status" value="1"/>
</dbReference>
<dbReference type="CDD" id="cd13704">
    <property type="entry name" value="PBP2_HisK"/>
    <property type="match status" value="1"/>
</dbReference>
<protein>
    <submittedName>
        <fullName evidence="5">Diguanylate cyclase/phosphodiesterase</fullName>
    </submittedName>
</protein>
<evidence type="ECO:0000256" key="1">
    <source>
        <dbReference type="ARBA" id="ARBA00022729"/>
    </source>
</evidence>
<dbReference type="PANTHER" id="PTHR35936:SF19">
    <property type="entry name" value="AMINO-ACID-BINDING PROTEIN YXEM-RELATED"/>
    <property type="match status" value="1"/>
</dbReference>
<dbReference type="Proteomes" id="UP000036756">
    <property type="component" value="Unassembled WGS sequence"/>
</dbReference>
<evidence type="ECO:0000313" key="6">
    <source>
        <dbReference type="Proteomes" id="UP000036756"/>
    </source>
</evidence>
<evidence type="ECO:0000256" key="2">
    <source>
        <dbReference type="SAM" id="Coils"/>
    </source>
</evidence>
<dbReference type="EMBL" id="LFVU01000027">
    <property type="protein sequence ID" value="KMT21672.1"/>
    <property type="molecule type" value="Genomic_DNA"/>
</dbReference>
<feature type="transmembrane region" description="Helical" evidence="3">
    <location>
        <begin position="274"/>
        <end position="296"/>
    </location>
</feature>
<dbReference type="InterPro" id="IPR001638">
    <property type="entry name" value="Solute-binding_3/MltF_N"/>
</dbReference>
<dbReference type="SUPFAM" id="SSF53850">
    <property type="entry name" value="Periplasmic binding protein-like II"/>
    <property type="match status" value="1"/>
</dbReference>
<keyword evidence="1" id="KW-0732">Signal</keyword>
<evidence type="ECO:0000259" key="4">
    <source>
        <dbReference type="SMART" id="SM00062"/>
    </source>
</evidence>